<sequence>MNVSHYTNKTKPILNEKERSAVPNMYPPDITTHPVNVVVSAQLDGANDHYSRMTNSAIGYIQHSTQLYFQQQHQARIPLPSHNVASVLPPRQPARVVVNAVNVLLPYCTTEPPLDEAQVIALSDVVGSLKELAILALGAASGAAGCMKKLEGAVGPRAAGNIAEFFADEWEIEG</sequence>
<accession>A0A177DQ27</accession>
<evidence type="ECO:0000313" key="1">
    <source>
        <dbReference type="EMBL" id="OAG21587.1"/>
    </source>
</evidence>
<organism evidence="1 3">
    <name type="scientific">Alternaria alternata</name>
    <name type="common">Alternaria rot fungus</name>
    <name type="synonym">Torula alternata</name>
    <dbReference type="NCBI Taxonomy" id="5599"/>
    <lineage>
        <taxon>Eukaryota</taxon>
        <taxon>Fungi</taxon>
        <taxon>Dikarya</taxon>
        <taxon>Ascomycota</taxon>
        <taxon>Pezizomycotina</taxon>
        <taxon>Dothideomycetes</taxon>
        <taxon>Pleosporomycetidae</taxon>
        <taxon>Pleosporales</taxon>
        <taxon>Pleosporineae</taxon>
        <taxon>Pleosporaceae</taxon>
        <taxon>Alternaria</taxon>
        <taxon>Alternaria sect. Alternaria</taxon>
        <taxon>Alternaria alternata complex</taxon>
    </lineage>
</organism>
<reference evidence="4" key="2">
    <citation type="journal article" date="2019" name="bioRxiv">
        <title>Genomics, evolutionary history and diagnostics of the Alternaria alternata species group including apple and Asian pear pathotypes.</title>
        <authorList>
            <person name="Armitage A.D."/>
            <person name="Cockerton H.M."/>
            <person name="Sreenivasaprasad S."/>
            <person name="Woodhall J.W."/>
            <person name="Lane C.R."/>
            <person name="Harrison R.J."/>
            <person name="Clarkson J.P."/>
        </authorList>
    </citation>
    <scope>NUCLEOTIDE SEQUENCE [LARGE SCALE GENOMIC DNA]</scope>
    <source>
        <strain evidence="4">FERA 1177</strain>
    </source>
</reference>
<dbReference type="AlphaFoldDB" id="A0A177DQ27"/>
<dbReference type="EMBL" id="KV441476">
    <property type="protein sequence ID" value="OAG21587.1"/>
    <property type="molecule type" value="Genomic_DNA"/>
</dbReference>
<dbReference type="RefSeq" id="XP_018387008.1">
    <property type="nucleotide sequence ID" value="XM_018523501.1"/>
</dbReference>
<dbReference type="GeneID" id="29109095"/>
<dbReference type="EMBL" id="PDXD01000017">
    <property type="protein sequence ID" value="RYN74463.1"/>
    <property type="molecule type" value="Genomic_DNA"/>
</dbReference>
<gene>
    <name evidence="2" type="ORF">AA0117_g6882</name>
    <name evidence="1" type="ORF">CC77DRAFT_1007922</name>
</gene>
<dbReference type="KEGG" id="aalt:CC77DRAFT_1007922"/>
<evidence type="ECO:0000313" key="4">
    <source>
        <dbReference type="Proteomes" id="UP000291422"/>
    </source>
</evidence>
<proteinExistence type="predicted"/>
<reference evidence="2" key="3">
    <citation type="journal article" date="2019" name="J. ISSAAS">
        <title>Genomics, evolutionary history and diagnostics of the Alternaria alternata species group including apple and Asian pear pathotypes.</title>
        <authorList>
            <person name="Armitage A.D."/>
            <person name="Cockerton H.M."/>
            <person name="Sreenivasaprasad S."/>
            <person name="Woodhall J."/>
            <person name="Lane C."/>
            <person name="Harrison R.J."/>
            <person name="Clarkson J.P."/>
        </authorList>
    </citation>
    <scope>NUCLEOTIDE SEQUENCE</scope>
    <source>
        <strain evidence="2">FERA 1177</strain>
    </source>
</reference>
<evidence type="ECO:0000313" key="2">
    <source>
        <dbReference type="EMBL" id="RYN74463.1"/>
    </source>
</evidence>
<dbReference type="Proteomes" id="UP000291422">
    <property type="component" value="Unassembled WGS sequence"/>
</dbReference>
<reference evidence="1 3" key="1">
    <citation type="submission" date="2016-05" db="EMBL/GenBank/DDBJ databases">
        <title>Comparative analysis of secretome profiles of manganese(II)-oxidizing ascomycete fungi.</title>
        <authorList>
            <consortium name="DOE Joint Genome Institute"/>
            <person name="Zeiner C.A."/>
            <person name="Purvine S.O."/>
            <person name="Zink E.M."/>
            <person name="Wu S."/>
            <person name="Pasa-Tolic L."/>
            <person name="Chaput D.L."/>
            <person name="Haridas S."/>
            <person name="Grigoriev I.V."/>
            <person name="Santelli C.M."/>
            <person name="Hansel C.M."/>
        </authorList>
    </citation>
    <scope>NUCLEOTIDE SEQUENCE [LARGE SCALE GENOMIC DNA]</scope>
    <source>
        <strain evidence="1 3">SRC1lrK2f</strain>
    </source>
</reference>
<dbReference type="VEuPathDB" id="FungiDB:CC77DRAFT_1007922"/>
<dbReference type="Proteomes" id="UP000077248">
    <property type="component" value="Unassembled WGS sequence"/>
</dbReference>
<keyword evidence="3" id="KW-1185">Reference proteome</keyword>
<evidence type="ECO:0000313" key="3">
    <source>
        <dbReference type="Proteomes" id="UP000077248"/>
    </source>
</evidence>
<dbReference type="OMA" id="GANDHYS"/>
<protein>
    <submittedName>
        <fullName evidence="1">Uncharacterized protein</fullName>
    </submittedName>
</protein>
<name>A0A177DQ27_ALTAL</name>